<organism evidence="3 4">
    <name type="scientific">Mastigocoleus testarum BC008</name>
    <dbReference type="NCBI Taxonomy" id="371196"/>
    <lineage>
        <taxon>Bacteria</taxon>
        <taxon>Bacillati</taxon>
        <taxon>Cyanobacteriota</taxon>
        <taxon>Cyanophyceae</taxon>
        <taxon>Nostocales</taxon>
        <taxon>Hapalosiphonaceae</taxon>
        <taxon>Mastigocoleus</taxon>
    </lineage>
</organism>
<dbReference type="AlphaFoldDB" id="A0A0V7ZX84"/>
<reference evidence="3 4" key="1">
    <citation type="journal article" date="2015" name="Genome Announc.">
        <title>Draft Genome of the Euendolithic (true boring) Cyanobacterium Mastigocoleus testarum strain BC008.</title>
        <authorList>
            <person name="Guida B.S."/>
            <person name="Garcia-Pichel F."/>
        </authorList>
    </citation>
    <scope>NUCLEOTIDE SEQUENCE [LARGE SCALE GENOMIC DNA]</scope>
    <source>
        <strain evidence="3 4">BC008</strain>
    </source>
</reference>
<dbReference type="EMBL" id="LMTZ01000038">
    <property type="protein sequence ID" value="KST68994.1"/>
    <property type="molecule type" value="Genomic_DNA"/>
</dbReference>
<comment type="caution">
    <text evidence="3">The sequence shown here is derived from an EMBL/GenBank/DDBJ whole genome shotgun (WGS) entry which is preliminary data.</text>
</comment>
<keyword evidence="1" id="KW-0812">Transmembrane</keyword>
<accession>A0A0V7ZX84</accession>
<evidence type="ECO:0000256" key="1">
    <source>
        <dbReference type="SAM" id="Phobius"/>
    </source>
</evidence>
<protein>
    <submittedName>
        <fullName evidence="3">Uncharacterized protein</fullName>
    </submittedName>
</protein>
<proteinExistence type="predicted"/>
<feature type="transmembrane region" description="Helical" evidence="1">
    <location>
        <begin position="31"/>
        <end position="49"/>
    </location>
</feature>
<dbReference type="Proteomes" id="UP000053372">
    <property type="component" value="Unassembled WGS sequence"/>
</dbReference>
<keyword evidence="4" id="KW-1185">Reference proteome</keyword>
<keyword evidence="1" id="KW-0472">Membrane</keyword>
<name>A0A0V7ZX84_9CYAN</name>
<dbReference type="EMBL" id="LMTZ01000042">
    <property type="protein sequence ID" value="KST68925.1"/>
    <property type="molecule type" value="Genomic_DNA"/>
</dbReference>
<evidence type="ECO:0000313" key="2">
    <source>
        <dbReference type="EMBL" id="KST68925.1"/>
    </source>
</evidence>
<evidence type="ECO:0000313" key="3">
    <source>
        <dbReference type="EMBL" id="KST68994.1"/>
    </source>
</evidence>
<evidence type="ECO:0000313" key="4">
    <source>
        <dbReference type="Proteomes" id="UP000053372"/>
    </source>
</evidence>
<keyword evidence="1" id="KW-1133">Transmembrane helix</keyword>
<sequence length="77" mass="8912">MRSQPQNQNKTNAIEVQPEGQYHVVSDTRTIVSLIALIPILALLGTLGYQKYRVFVRRKRIALLEKIWLLDVNNKTH</sequence>
<gene>
    <name evidence="2" type="ORF">BC008_02290</name>
    <name evidence="3" type="ORF">BC008_02705</name>
</gene>